<gene>
    <name evidence="2" type="ORF">ACFOWM_09920</name>
</gene>
<dbReference type="GO" id="GO:0102208">
    <property type="term" value="F:2-polyprenyl-6-hydroxyphenol methylase activity"/>
    <property type="evidence" value="ECO:0007669"/>
    <property type="project" value="UniProtKB-EC"/>
</dbReference>
<dbReference type="GO" id="GO:0061542">
    <property type="term" value="F:3-demethylubiquinol 3-O-methyltransferase activity"/>
    <property type="evidence" value="ECO:0007669"/>
    <property type="project" value="UniProtKB-EC"/>
</dbReference>
<keyword evidence="3" id="KW-1185">Reference proteome</keyword>
<dbReference type="SUPFAM" id="SSF53335">
    <property type="entry name" value="S-adenosyl-L-methionine-dependent methyltransferases"/>
    <property type="match status" value="1"/>
</dbReference>
<protein>
    <submittedName>
        <fullName evidence="2">Class I SAM-dependent methyltransferase</fullName>
        <ecNumber evidence="2">2.1.1.222</ecNumber>
        <ecNumber evidence="2">2.1.1.64</ecNumber>
    </submittedName>
</protein>
<evidence type="ECO:0000313" key="3">
    <source>
        <dbReference type="Proteomes" id="UP001595907"/>
    </source>
</evidence>
<dbReference type="InterPro" id="IPR025714">
    <property type="entry name" value="Methyltranfer_dom"/>
</dbReference>
<proteinExistence type="predicted"/>
<dbReference type="Proteomes" id="UP001595907">
    <property type="component" value="Unassembled WGS sequence"/>
</dbReference>
<dbReference type="Pfam" id="PF13847">
    <property type="entry name" value="Methyltransf_31"/>
    <property type="match status" value="1"/>
</dbReference>
<feature type="domain" description="Methyltransferase" evidence="1">
    <location>
        <begin position="51"/>
        <end position="156"/>
    </location>
</feature>
<dbReference type="EMBL" id="JBHSCZ010000002">
    <property type="protein sequence ID" value="MFC4263194.1"/>
    <property type="molecule type" value="Genomic_DNA"/>
</dbReference>
<keyword evidence="2" id="KW-0489">Methyltransferase</keyword>
<dbReference type="Gene3D" id="3.40.50.150">
    <property type="entry name" value="Vaccinia Virus protein VP39"/>
    <property type="match status" value="1"/>
</dbReference>
<dbReference type="EC" id="2.1.1.64" evidence="2"/>
<evidence type="ECO:0000259" key="1">
    <source>
        <dbReference type="Pfam" id="PF13847"/>
    </source>
</evidence>
<dbReference type="RefSeq" id="WP_379709429.1">
    <property type="nucleotide sequence ID" value="NZ_JBHSCZ010000002.1"/>
</dbReference>
<keyword evidence="2" id="KW-0808">Transferase</keyword>
<organism evidence="2 3">
    <name type="scientific">Ferruginibacter yonginensis</name>
    <dbReference type="NCBI Taxonomy" id="1310416"/>
    <lineage>
        <taxon>Bacteria</taxon>
        <taxon>Pseudomonadati</taxon>
        <taxon>Bacteroidota</taxon>
        <taxon>Chitinophagia</taxon>
        <taxon>Chitinophagales</taxon>
        <taxon>Chitinophagaceae</taxon>
        <taxon>Ferruginibacter</taxon>
    </lineage>
</organism>
<dbReference type="PANTHER" id="PTHR43861:SF1">
    <property type="entry name" value="TRANS-ACONITATE 2-METHYLTRANSFERASE"/>
    <property type="match status" value="1"/>
</dbReference>
<dbReference type="EC" id="2.1.1.222" evidence="2"/>
<accession>A0ABV8QVY9</accession>
<dbReference type="PANTHER" id="PTHR43861">
    <property type="entry name" value="TRANS-ACONITATE 2-METHYLTRANSFERASE-RELATED"/>
    <property type="match status" value="1"/>
</dbReference>
<reference evidence="3" key="1">
    <citation type="journal article" date="2019" name="Int. J. Syst. Evol. Microbiol.">
        <title>The Global Catalogue of Microorganisms (GCM) 10K type strain sequencing project: providing services to taxonomists for standard genome sequencing and annotation.</title>
        <authorList>
            <consortium name="The Broad Institute Genomics Platform"/>
            <consortium name="The Broad Institute Genome Sequencing Center for Infectious Disease"/>
            <person name="Wu L."/>
            <person name="Ma J."/>
        </authorList>
    </citation>
    <scope>NUCLEOTIDE SEQUENCE [LARGE SCALE GENOMIC DNA]</scope>
    <source>
        <strain evidence="3">CECT 8289</strain>
    </source>
</reference>
<evidence type="ECO:0000313" key="2">
    <source>
        <dbReference type="EMBL" id="MFC4263194.1"/>
    </source>
</evidence>
<dbReference type="CDD" id="cd02440">
    <property type="entry name" value="AdoMet_MTases"/>
    <property type="match status" value="1"/>
</dbReference>
<comment type="caution">
    <text evidence="2">The sequence shown here is derived from an EMBL/GenBank/DDBJ whole genome shotgun (WGS) entry which is preliminary data.</text>
</comment>
<dbReference type="GO" id="GO:0032259">
    <property type="term" value="P:methylation"/>
    <property type="evidence" value="ECO:0007669"/>
    <property type="project" value="UniProtKB-KW"/>
</dbReference>
<sequence length="265" mass="30612">MEQDYININKMAWNYKVASHVGSAFYDMPGFLNNPQSLNDIELSILGSVEKLNILHLQCHFGQDSISLSKLGANVTGVDFSEKAIEQAQLLTQQLQTNTQFICSDIYNLPQYLKQQFDIVFTSYGTIGWLPDLDRWANIIQFYLKPGGRFVMADFHPVIWMYDDHFKEVTYNYFKDAPIEEVINGTYADRNAAISTRTISWNHSISEILNSLLQQGLQLKQFNEYDYSPYNCFNETITIAPKKYQIKHFNNKIPMVYAIEAVKPI</sequence>
<dbReference type="InterPro" id="IPR029063">
    <property type="entry name" value="SAM-dependent_MTases_sf"/>
</dbReference>
<name>A0ABV8QVY9_9BACT</name>